<comment type="caution">
    <text evidence="2">The sequence shown here is derived from an EMBL/GenBank/DDBJ whole genome shotgun (WGS) entry which is preliminary data.</text>
</comment>
<evidence type="ECO:0000256" key="1">
    <source>
        <dbReference type="SAM" id="Phobius"/>
    </source>
</evidence>
<gene>
    <name evidence="2" type="ORF">DWW10_24065</name>
</gene>
<sequence>MRILFNYCYYRISKFYKDWGESGSEGTAGVILYGCLGGYFLSMLGFILSAFNIEMTEILVAVVILFFIGMSFFFVSEKKYKELEEHYKNEKHSKLKGWFVFTFCISSWILFIIVLYSV</sequence>
<accession>A0A412XR74</accession>
<name>A0A412XR74_9BACE</name>
<protein>
    <submittedName>
        <fullName evidence="2">Uncharacterized protein</fullName>
    </submittedName>
</protein>
<feature type="transmembrane region" description="Helical" evidence="1">
    <location>
        <begin position="58"/>
        <end position="76"/>
    </location>
</feature>
<dbReference type="AlphaFoldDB" id="A0A412XR74"/>
<dbReference type="EMBL" id="QRZF01000029">
    <property type="protein sequence ID" value="RGV47670.1"/>
    <property type="molecule type" value="Genomic_DNA"/>
</dbReference>
<reference evidence="2 3" key="1">
    <citation type="submission" date="2018-08" db="EMBL/GenBank/DDBJ databases">
        <title>A genome reference for cultivated species of the human gut microbiota.</title>
        <authorList>
            <person name="Zou Y."/>
            <person name="Xue W."/>
            <person name="Luo G."/>
        </authorList>
    </citation>
    <scope>NUCLEOTIDE SEQUENCE [LARGE SCALE GENOMIC DNA]</scope>
    <source>
        <strain evidence="2 3">AF14-32</strain>
    </source>
</reference>
<dbReference type="RefSeq" id="WP_118422373.1">
    <property type="nucleotide sequence ID" value="NZ_QRZF01000029.1"/>
</dbReference>
<evidence type="ECO:0000313" key="2">
    <source>
        <dbReference type="EMBL" id="RGV47670.1"/>
    </source>
</evidence>
<dbReference type="Proteomes" id="UP000283850">
    <property type="component" value="Unassembled WGS sequence"/>
</dbReference>
<organism evidence="2 3">
    <name type="scientific">Bacteroides intestinalis</name>
    <dbReference type="NCBI Taxonomy" id="329854"/>
    <lineage>
        <taxon>Bacteria</taxon>
        <taxon>Pseudomonadati</taxon>
        <taxon>Bacteroidota</taxon>
        <taxon>Bacteroidia</taxon>
        <taxon>Bacteroidales</taxon>
        <taxon>Bacteroidaceae</taxon>
        <taxon>Bacteroides</taxon>
    </lineage>
</organism>
<keyword evidence="1" id="KW-0812">Transmembrane</keyword>
<keyword evidence="1" id="KW-1133">Transmembrane helix</keyword>
<proteinExistence type="predicted"/>
<keyword evidence="1" id="KW-0472">Membrane</keyword>
<feature type="transmembrane region" description="Helical" evidence="1">
    <location>
        <begin position="30"/>
        <end position="52"/>
    </location>
</feature>
<feature type="transmembrane region" description="Helical" evidence="1">
    <location>
        <begin position="97"/>
        <end position="116"/>
    </location>
</feature>
<evidence type="ECO:0000313" key="3">
    <source>
        <dbReference type="Proteomes" id="UP000283850"/>
    </source>
</evidence>